<dbReference type="Proteomes" id="UP000822688">
    <property type="component" value="Chromosome 5"/>
</dbReference>
<evidence type="ECO:0000313" key="1">
    <source>
        <dbReference type="EMBL" id="KAG0577065.1"/>
    </source>
</evidence>
<gene>
    <name evidence="1" type="ORF">KC19_5G128100</name>
</gene>
<organism evidence="1 2">
    <name type="scientific">Ceratodon purpureus</name>
    <name type="common">Fire moss</name>
    <name type="synonym">Dicranum purpureum</name>
    <dbReference type="NCBI Taxonomy" id="3225"/>
    <lineage>
        <taxon>Eukaryota</taxon>
        <taxon>Viridiplantae</taxon>
        <taxon>Streptophyta</taxon>
        <taxon>Embryophyta</taxon>
        <taxon>Bryophyta</taxon>
        <taxon>Bryophytina</taxon>
        <taxon>Bryopsida</taxon>
        <taxon>Dicranidae</taxon>
        <taxon>Pseudoditrichales</taxon>
        <taxon>Ditrichaceae</taxon>
        <taxon>Ceratodon</taxon>
    </lineage>
</organism>
<evidence type="ECO:0000313" key="2">
    <source>
        <dbReference type="Proteomes" id="UP000822688"/>
    </source>
</evidence>
<protein>
    <submittedName>
        <fullName evidence="1">Uncharacterized protein</fullName>
    </submittedName>
</protein>
<dbReference type="EMBL" id="CM026425">
    <property type="protein sequence ID" value="KAG0577065.1"/>
    <property type="molecule type" value="Genomic_DNA"/>
</dbReference>
<comment type="caution">
    <text evidence="1">The sequence shown here is derived from an EMBL/GenBank/DDBJ whole genome shotgun (WGS) entry which is preliminary data.</text>
</comment>
<accession>A0A8T0I2A8</accession>
<name>A0A8T0I2A8_CERPU</name>
<keyword evidence="2" id="KW-1185">Reference proteome</keyword>
<dbReference type="AlphaFoldDB" id="A0A8T0I2A8"/>
<reference evidence="1" key="1">
    <citation type="submission" date="2020-06" db="EMBL/GenBank/DDBJ databases">
        <title>WGS assembly of Ceratodon purpureus strain R40.</title>
        <authorList>
            <person name="Carey S.B."/>
            <person name="Jenkins J."/>
            <person name="Shu S."/>
            <person name="Lovell J.T."/>
            <person name="Sreedasyam A."/>
            <person name="Maumus F."/>
            <person name="Tiley G.P."/>
            <person name="Fernandez-Pozo N."/>
            <person name="Barry K."/>
            <person name="Chen C."/>
            <person name="Wang M."/>
            <person name="Lipzen A."/>
            <person name="Daum C."/>
            <person name="Saski C.A."/>
            <person name="Payton A.C."/>
            <person name="Mcbreen J.C."/>
            <person name="Conrad R.E."/>
            <person name="Kollar L.M."/>
            <person name="Olsson S."/>
            <person name="Huttunen S."/>
            <person name="Landis J.B."/>
            <person name="Wickett N.J."/>
            <person name="Johnson M.G."/>
            <person name="Rensing S.A."/>
            <person name="Grimwood J."/>
            <person name="Schmutz J."/>
            <person name="Mcdaniel S.F."/>
        </authorList>
    </citation>
    <scope>NUCLEOTIDE SEQUENCE</scope>
    <source>
        <strain evidence="1">R40</strain>
    </source>
</reference>
<sequence length="117" mass="13167">MSTVQRGHPNAELEDGINCHPKFWKVVITRVKIFTIFLFNEVLKSTPKNNLSSKKNCKNHFTMSCDLIQEFDGHLSLMQRSNDGCPGNIFGPRVQVAVAVHALSLIFLSNYDPTLCC</sequence>
<proteinExistence type="predicted"/>